<proteinExistence type="predicted"/>
<protein>
    <submittedName>
        <fullName evidence="5">Cyclic di-GMP phosphodiesterase Gmr</fullName>
        <ecNumber evidence="5">3.1.4.52</ecNumber>
    </submittedName>
</protein>
<dbReference type="InterPro" id="IPR001633">
    <property type="entry name" value="EAL_dom"/>
</dbReference>
<dbReference type="CDD" id="cd12915">
    <property type="entry name" value="PDC2_DGC_like"/>
    <property type="match status" value="1"/>
</dbReference>
<dbReference type="Proteomes" id="UP000225972">
    <property type="component" value="Unassembled WGS sequence"/>
</dbReference>
<keyword evidence="2" id="KW-1133">Transmembrane helix</keyword>
<name>A0A238JLF0_9RHOB</name>
<organism evidence="5 6">
    <name type="scientific">Pelagimonas phthalicica</name>
    <dbReference type="NCBI Taxonomy" id="1037362"/>
    <lineage>
        <taxon>Bacteria</taxon>
        <taxon>Pseudomonadati</taxon>
        <taxon>Pseudomonadota</taxon>
        <taxon>Alphaproteobacteria</taxon>
        <taxon>Rhodobacterales</taxon>
        <taxon>Roseobacteraceae</taxon>
        <taxon>Pelagimonas</taxon>
    </lineage>
</organism>
<feature type="transmembrane region" description="Helical" evidence="2">
    <location>
        <begin position="291"/>
        <end position="312"/>
    </location>
</feature>
<dbReference type="SUPFAM" id="SSF141868">
    <property type="entry name" value="EAL domain-like"/>
    <property type="match status" value="1"/>
</dbReference>
<feature type="coiled-coil region" evidence="1">
    <location>
        <begin position="40"/>
        <end position="67"/>
    </location>
</feature>
<keyword evidence="2" id="KW-0472">Membrane</keyword>
<dbReference type="CDD" id="cd01948">
    <property type="entry name" value="EAL"/>
    <property type="match status" value="1"/>
</dbReference>
<dbReference type="RefSeq" id="WP_166652841.1">
    <property type="nucleotide sequence ID" value="NZ_FXXP01000010.1"/>
</dbReference>
<dbReference type="InterPro" id="IPR029787">
    <property type="entry name" value="Nucleotide_cyclase"/>
</dbReference>
<evidence type="ECO:0000259" key="3">
    <source>
        <dbReference type="PROSITE" id="PS50883"/>
    </source>
</evidence>
<keyword evidence="6" id="KW-1185">Reference proteome</keyword>
<evidence type="ECO:0000259" key="4">
    <source>
        <dbReference type="PROSITE" id="PS50887"/>
    </source>
</evidence>
<keyword evidence="5" id="KW-0378">Hydrolase</keyword>
<dbReference type="InterPro" id="IPR000160">
    <property type="entry name" value="GGDEF_dom"/>
</dbReference>
<gene>
    <name evidence="5" type="primary">gmr</name>
    <name evidence="5" type="ORF">TRP8649_04760</name>
</gene>
<evidence type="ECO:0000313" key="6">
    <source>
        <dbReference type="Proteomes" id="UP000225972"/>
    </source>
</evidence>
<dbReference type="Gene3D" id="3.30.450.20">
    <property type="entry name" value="PAS domain"/>
    <property type="match status" value="2"/>
</dbReference>
<dbReference type="AlphaFoldDB" id="A0A238JLF0"/>
<feature type="domain" description="GGDEF" evidence="4">
    <location>
        <begin position="526"/>
        <end position="659"/>
    </location>
</feature>
<feature type="domain" description="EAL" evidence="3">
    <location>
        <begin position="668"/>
        <end position="924"/>
    </location>
</feature>
<dbReference type="SUPFAM" id="SSF55073">
    <property type="entry name" value="Nucleotide cyclase"/>
    <property type="match status" value="1"/>
</dbReference>
<keyword evidence="1" id="KW-0175">Coiled coil</keyword>
<dbReference type="EC" id="3.1.4.52" evidence="5"/>
<dbReference type="InterPro" id="IPR035965">
    <property type="entry name" value="PAS-like_dom_sf"/>
</dbReference>
<evidence type="ECO:0000256" key="1">
    <source>
        <dbReference type="SAM" id="Coils"/>
    </source>
</evidence>
<dbReference type="NCBIfam" id="TIGR00254">
    <property type="entry name" value="GGDEF"/>
    <property type="match status" value="1"/>
</dbReference>
<dbReference type="PANTHER" id="PTHR44757">
    <property type="entry name" value="DIGUANYLATE CYCLASE DGCP"/>
    <property type="match status" value="1"/>
</dbReference>
<dbReference type="PANTHER" id="PTHR44757:SF2">
    <property type="entry name" value="BIOFILM ARCHITECTURE MAINTENANCE PROTEIN MBAA"/>
    <property type="match status" value="1"/>
</dbReference>
<dbReference type="CDD" id="cd01949">
    <property type="entry name" value="GGDEF"/>
    <property type="match status" value="1"/>
</dbReference>
<dbReference type="InterPro" id="IPR043128">
    <property type="entry name" value="Rev_trsase/Diguanyl_cyclase"/>
</dbReference>
<dbReference type="InterPro" id="IPR035919">
    <property type="entry name" value="EAL_sf"/>
</dbReference>
<dbReference type="GO" id="GO:0071111">
    <property type="term" value="F:cyclic-guanylate-specific phosphodiesterase activity"/>
    <property type="evidence" value="ECO:0007669"/>
    <property type="project" value="UniProtKB-EC"/>
</dbReference>
<dbReference type="InterPro" id="IPR052155">
    <property type="entry name" value="Biofilm_reg_signaling"/>
</dbReference>
<sequence>MAKLSNSISKSPTRPLRVRLQALILFAVIPSAVGILYFGIEKYNAEVARYSDDARRITAQLAEKQQALIIETQSFLKKLALSEAVQDPMAPQCGVFLAQVLQLSDKYENLGVPRWDGELHCSALPLITDVNVKDRPYFRKAIDKKDFAVGTFQTDRVTNHVSVNFSYPVIPEGQRDPIGAAVAVLGLEWWSASLERADVTKDAVATITDASGRIVAIFPPDPEMLGQDHRQLGVLGRQADRGNPDLVRGTDGRLRVLTQRVLFEDGDGLPVTVTLGFPLDAALASARQTTVIRLAGLLGLVALINAMAFRLLERQVLRPMEALTRTIERFEAGFGENLTLEQQAAKIKDFETISGSFRRISKARQTAEEMESERRQQMQALLDALPDTYFRLSRDGVILDYRASDKEDLLMPPEQFLGRKVSDVLGGSALEFYELNMAQFLKDRKPRTWEYDLEIRGRKTDFEARLRDVSSRDEAVLVVRNISELKRAREKILLQARTDFLTRLPNRASLTLEVENAVSLSRQLDRPLVLMFVDLDGLKKVNDKLGHAIGDGLLKLVAQRLRSAIQSVDFVARHAGDEFVVLLRGEEAVLRTEPVARRILEAMHHPFNIGQDCVQISASIGIAHCPDDAVTPQSLLSAADQAMYSAKAAGGGCIRHFTHEIGSKNAHRLRMLDDLHRALEFDEFELFYQPIIDLKTGRIVMAEALLRWNHPEFGLLTPDRFLHFVEEAGLMIEVGDVGLRNACSDLGDFVDRFGPGFKVCVNHSPKELCAREHGKGLNWPDYIRANAPATGAIVVEITEAALLDPTPFTLATLRSFRAAGVEVALDDFGAGYSSLLYFLNNEFDYLKIDREFAQNAPESARAAGLCETILGLSARLGSKAIAEGIERKEQLVFFQNRGCALGQGFLFSKALSREAFLSLSEKRLLCDDLQGGVLGKLEA</sequence>
<dbReference type="EMBL" id="FXXP01000010">
    <property type="protein sequence ID" value="SMX30616.1"/>
    <property type="molecule type" value="Genomic_DNA"/>
</dbReference>
<dbReference type="Pfam" id="PF00990">
    <property type="entry name" value="GGDEF"/>
    <property type="match status" value="1"/>
</dbReference>
<evidence type="ECO:0000256" key="2">
    <source>
        <dbReference type="SAM" id="Phobius"/>
    </source>
</evidence>
<evidence type="ECO:0000313" key="5">
    <source>
        <dbReference type="EMBL" id="SMX30616.1"/>
    </source>
</evidence>
<dbReference type="PROSITE" id="PS50887">
    <property type="entry name" value="GGDEF"/>
    <property type="match status" value="1"/>
</dbReference>
<dbReference type="PROSITE" id="PS50883">
    <property type="entry name" value="EAL"/>
    <property type="match status" value="1"/>
</dbReference>
<dbReference type="SUPFAM" id="SSF55785">
    <property type="entry name" value="PYP-like sensor domain (PAS domain)"/>
    <property type="match status" value="1"/>
</dbReference>
<dbReference type="SMART" id="SM00267">
    <property type="entry name" value="GGDEF"/>
    <property type="match status" value="1"/>
</dbReference>
<reference evidence="6" key="1">
    <citation type="submission" date="2017-05" db="EMBL/GenBank/DDBJ databases">
        <authorList>
            <person name="Rodrigo-Torres L."/>
            <person name="Arahal R. D."/>
            <person name="Lucena T."/>
        </authorList>
    </citation>
    <scope>NUCLEOTIDE SEQUENCE [LARGE SCALE GENOMIC DNA]</scope>
    <source>
        <strain evidence="6">CECT 8649</strain>
    </source>
</reference>
<dbReference type="SMART" id="SM00052">
    <property type="entry name" value="EAL"/>
    <property type="match status" value="1"/>
</dbReference>
<feature type="transmembrane region" description="Helical" evidence="2">
    <location>
        <begin position="20"/>
        <end position="40"/>
    </location>
</feature>
<accession>A0A238JLF0</accession>
<keyword evidence="2" id="KW-0812">Transmembrane</keyword>
<dbReference type="Gene3D" id="3.20.20.450">
    <property type="entry name" value="EAL domain"/>
    <property type="match status" value="1"/>
</dbReference>
<dbReference type="Gene3D" id="3.30.70.270">
    <property type="match status" value="1"/>
</dbReference>
<dbReference type="Pfam" id="PF00563">
    <property type="entry name" value="EAL"/>
    <property type="match status" value="1"/>
</dbReference>